<dbReference type="Pfam" id="PF06897">
    <property type="entry name" value="DUF1269"/>
    <property type="match status" value="1"/>
</dbReference>
<comment type="caution">
    <text evidence="2">The sequence shown here is derived from an EMBL/GenBank/DDBJ whole genome shotgun (WGS) entry which is preliminary data.</text>
</comment>
<reference evidence="2 4" key="1">
    <citation type="submission" date="2019-07" db="EMBL/GenBank/DDBJ databases">
        <title>Whole genome shotgun sequence of Cellulomonas hominis NBRC 16055.</title>
        <authorList>
            <person name="Hosoyama A."/>
            <person name="Uohara A."/>
            <person name="Ohji S."/>
            <person name="Ichikawa N."/>
        </authorList>
    </citation>
    <scope>NUCLEOTIDE SEQUENCE [LARGE SCALE GENOMIC DNA]</scope>
    <source>
        <strain evidence="2 4">NBRC 16055</strain>
    </source>
</reference>
<dbReference type="Proteomes" id="UP000321723">
    <property type="component" value="Unassembled WGS sequence"/>
</dbReference>
<reference evidence="3 5" key="2">
    <citation type="submission" date="2020-08" db="EMBL/GenBank/DDBJ databases">
        <title>Sequencing the genomes of 1000 actinobacteria strains.</title>
        <authorList>
            <person name="Klenk H.-P."/>
        </authorList>
    </citation>
    <scope>NUCLEOTIDE SEQUENCE [LARGE SCALE GENOMIC DNA]</scope>
    <source>
        <strain evidence="3 5">DSM 9581</strain>
    </source>
</reference>
<dbReference type="AlphaFoldDB" id="A0A511FH08"/>
<protein>
    <submittedName>
        <fullName evidence="2 3">Membrane protein</fullName>
    </submittedName>
</protein>
<sequence>MTTFTVWKFDDPEGATHAVDILKRAQSDGLVTIVDHAVVSWPEGAAKPTVHHAHDDERRGTGWGALWGLLLGALFFIPLLGAAAGAATGAIAKHLGKVGIDEAQFDKIKEEVVPGTSALFAVTDEADMDRLGERFHGLKWTLIATNLTPAEKSELHETFGG</sequence>
<evidence type="ECO:0000313" key="2">
    <source>
        <dbReference type="EMBL" id="GEL48503.1"/>
    </source>
</evidence>
<keyword evidence="1" id="KW-0472">Membrane</keyword>
<dbReference type="Proteomes" id="UP000564629">
    <property type="component" value="Unassembled WGS sequence"/>
</dbReference>
<evidence type="ECO:0000313" key="5">
    <source>
        <dbReference type="Proteomes" id="UP000564629"/>
    </source>
</evidence>
<organism evidence="2 4">
    <name type="scientific">Cellulomonas hominis</name>
    <dbReference type="NCBI Taxonomy" id="156981"/>
    <lineage>
        <taxon>Bacteria</taxon>
        <taxon>Bacillati</taxon>
        <taxon>Actinomycetota</taxon>
        <taxon>Actinomycetes</taxon>
        <taxon>Micrococcales</taxon>
        <taxon>Cellulomonadaceae</taxon>
        <taxon>Cellulomonas</taxon>
    </lineage>
</organism>
<gene>
    <name evidence="2" type="ORF">CHO01_36190</name>
    <name evidence="3" type="ORF">HNR08_000052</name>
</gene>
<proteinExistence type="predicted"/>
<keyword evidence="4" id="KW-1185">Reference proteome</keyword>
<evidence type="ECO:0000313" key="4">
    <source>
        <dbReference type="Proteomes" id="UP000321723"/>
    </source>
</evidence>
<accession>A0A511FH08</accession>
<dbReference type="EMBL" id="JACHDN010000001">
    <property type="protein sequence ID" value="MBB5471316.1"/>
    <property type="molecule type" value="Genomic_DNA"/>
</dbReference>
<keyword evidence="1" id="KW-1133">Transmembrane helix</keyword>
<dbReference type="InterPro" id="IPR009200">
    <property type="entry name" value="DUF1269_membrane"/>
</dbReference>
<evidence type="ECO:0000313" key="3">
    <source>
        <dbReference type="EMBL" id="MBB5471316.1"/>
    </source>
</evidence>
<dbReference type="EMBL" id="BJVQ01000083">
    <property type="protein sequence ID" value="GEL48503.1"/>
    <property type="molecule type" value="Genomic_DNA"/>
</dbReference>
<evidence type="ECO:0000256" key="1">
    <source>
        <dbReference type="SAM" id="Phobius"/>
    </source>
</evidence>
<feature type="transmembrane region" description="Helical" evidence="1">
    <location>
        <begin position="65"/>
        <end position="87"/>
    </location>
</feature>
<keyword evidence="1" id="KW-0812">Transmembrane</keyword>
<dbReference type="RefSeq" id="WP_146840487.1">
    <property type="nucleotide sequence ID" value="NZ_BJVQ01000083.1"/>
</dbReference>
<dbReference type="OrthoDB" id="5244321at2"/>
<name>A0A511FH08_9CELL</name>